<reference evidence="2" key="1">
    <citation type="submission" date="2019-06" db="EMBL/GenBank/DDBJ databases">
        <authorList>
            <person name="Broberg M."/>
        </authorList>
    </citation>
    <scope>NUCLEOTIDE SEQUENCE [LARGE SCALE GENOMIC DNA]</scope>
</reference>
<accession>A0A9N9V0E3</accession>
<dbReference type="Proteomes" id="UP000754883">
    <property type="component" value="Unassembled WGS sequence"/>
</dbReference>
<dbReference type="OrthoDB" id="5059721at2759"/>
<protein>
    <submittedName>
        <fullName evidence="1">Uncharacterized protein</fullName>
    </submittedName>
</protein>
<sequence length="354" mass="39944">MCFEDAFGDLPQFSVLWSDAMVALSQYDHDVSSVIELAGEVHMIRASGPSELEKQRTRLQNLAHKQMEICAGQMRYYCKEKTWASGPIACALVLMAVHVSLQTQRKIDHGLLLLFATALFASIADHPQSVLDKYFDPVASLMPIVSGFVDETFKRGSDLSPFDEDLSADQLDRMFDWLAETINHPSTQLNAEQKVKGLGIMCEASSLQMRLLQCFLQLSKTSESNYQLLASYSYWVLISISQLLRHDSWKSLQCDLPIMAPDQLHEYALENVGCITTIINRTGLLNGVIVPLLFSMGLEMVSYEDRRRVLDILEEQQAQNFPLSGVFRRALLDAYAGLAVRRYTTVFIRLDTID</sequence>
<evidence type="ECO:0000313" key="1">
    <source>
        <dbReference type="EMBL" id="CAH0003425.1"/>
    </source>
</evidence>
<organism evidence="1 2">
    <name type="scientific">Clonostachys byssicola</name>
    <dbReference type="NCBI Taxonomy" id="160290"/>
    <lineage>
        <taxon>Eukaryota</taxon>
        <taxon>Fungi</taxon>
        <taxon>Dikarya</taxon>
        <taxon>Ascomycota</taxon>
        <taxon>Pezizomycotina</taxon>
        <taxon>Sordariomycetes</taxon>
        <taxon>Hypocreomycetidae</taxon>
        <taxon>Hypocreales</taxon>
        <taxon>Bionectriaceae</taxon>
        <taxon>Clonostachys</taxon>
    </lineage>
</organism>
<dbReference type="AlphaFoldDB" id="A0A9N9V0E3"/>
<dbReference type="EMBL" id="CABFNO020001564">
    <property type="protein sequence ID" value="CAH0003425.1"/>
    <property type="molecule type" value="Genomic_DNA"/>
</dbReference>
<gene>
    <name evidence="1" type="ORF">CBYS24578_00014602</name>
</gene>
<reference evidence="1 2" key="2">
    <citation type="submission" date="2021-10" db="EMBL/GenBank/DDBJ databases">
        <authorList>
            <person name="Piombo E."/>
        </authorList>
    </citation>
    <scope>NUCLEOTIDE SEQUENCE [LARGE SCALE GENOMIC DNA]</scope>
</reference>
<name>A0A9N9V0E3_9HYPO</name>
<comment type="caution">
    <text evidence="1">The sequence shown here is derived from an EMBL/GenBank/DDBJ whole genome shotgun (WGS) entry which is preliminary data.</text>
</comment>
<proteinExistence type="predicted"/>
<keyword evidence="2" id="KW-1185">Reference proteome</keyword>
<evidence type="ECO:0000313" key="2">
    <source>
        <dbReference type="Proteomes" id="UP000754883"/>
    </source>
</evidence>